<evidence type="ECO:0000313" key="2">
    <source>
        <dbReference type="Proteomes" id="UP000827284"/>
    </source>
</evidence>
<dbReference type="InterPro" id="IPR016024">
    <property type="entry name" value="ARM-type_fold"/>
</dbReference>
<dbReference type="SUPFAM" id="SSF48371">
    <property type="entry name" value="ARM repeat"/>
    <property type="match status" value="1"/>
</dbReference>
<accession>A0A9P3H1T3</accession>
<name>A0A9P3H1T3_9FUNG</name>
<dbReference type="OrthoDB" id="8962942at2759"/>
<keyword evidence="2" id="KW-1185">Reference proteome</keyword>
<dbReference type="EMBL" id="BQFW01000001">
    <property type="protein sequence ID" value="GJJ68464.1"/>
    <property type="molecule type" value="Genomic_DNA"/>
</dbReference>
<sequence>MDATTEAPANALSDLDRCLQLLRPGTPDESKFIGLTLMSDLLQVDQDPSTIARFFDNMDFAFLDRMLQIEEDAVPKDAGVDAATIRSIAIDILTCFSSQGDLLIRKEFKDRVPAMLRLLSASDTTDKSSKILKMLIRISTYPQIAMVLTNPRYQSTIVSFILSTFDRKDESHKDAIMVCQRTFLNIQEGYKQNADAVLQITKEFLPIVMNQLSTAFCRLKETHKAEILHLLSDCVAYLPETYIQRHVKDYPSETKAWTKNLKSGLIQLLSTRQAPATRDDCFKLIGVLLQRLGPSWLFPAPPSKKSTIKKPSPASLADSMESLSLSDGEIDKKFASLVVHLTCVEVRVLMDELAEDISTGTPSTSQSADKATSSTKVRREQVLPFAYEILEVSIGYLVRISEDDGPEYGLFDATGLLKIQESLQSTFAAILDYLRDLQTGAKPEALASNMIYLASLRILSVWLMEDDSLHGQASYIVPTLEAVVRYCKSKASQKSLVRLLEPILERFYELSLDE</sequence>
<dbReference type="PANTHER" id="PTHR13109:SF7">
    <property type="entry name" value="NEUROCHONDRIN"/>
    <property type="match status" value="1"/>
</dbReference>
<dbReference type="AlphaFoldDB" id="A0A9P3H1T3"/>
<proteinExistence type="predicted"/>
<evidence type="ECO:0000313" key="1">
    <source>
        <dbReference type="EMBL" id="GJJ68464.1"/>
    </source>
</evidence>
<dbReference type="Pfam" id="PF05536">
    <property type="entry name" value="Neurochondrin"/>
    <property type="match status" value="1"/>
</dbReference>
<protein>
    <recommendedName>
        <fullName evidence="3">Neurochondrin-domain-containing protein</fullName>
    </recommendedName>
</protein>
<dbReference type="PANTHER" id="PTHR13109">
    <property type="entry name" value="NEUROCHONDRIN"/>
    <property type="match status" value="1"/>
</dbReference>
<reference evidence="1" key="2">
    <citation type="journal article" date="2022" name="Microbiol. Resour. Announc.">
        <title>Whole-Genome Sequence of Entomortierella parvispora E1425, a Mucoromycotan Fungus Associated with Burkholderiaceae-Related Endosymbiotic Bacteria.</title>
        <authorList>
            <person name="Herlambang A."/>
            <person name="Guo Y."/>
            <person name="Takashima Y."/>
            <person name="Narisawa K."/>
            <person name="Ohta H."/>
            <person name="Nishizawa T."/>
        </authorList>
    </citation>
    <scope>NUCLEOTIDE SEQUENCE</scope>
    <source>
        <strain evidence="1">E1425</strain>
    </source>
</reference>
<organism evidence="1 2">
    <name type="scientific">Entomortierella parvispora</name>
    <dbReference type="NCBI Taxonomy" id="205924"/>
    <lineage>
        <taxon>Eukaryota</taxon>
        <taxon>Fungi</taxon>
        <taxon>Fungi incertae sedis</taxon>
        <taxon>Mucoromycota</taxon>
        <taxon>Mortierellomycotina</taxon>
        <taxon>Mortierellomycetes</taxon>
        <taxon>Mortierellales</taxon>
        <taxon>Mortierellaceae</taxon>
        <taxon>Entomortierella</taxon>
    </lineage>
</organism>
<evidence type="ECO:0008006" key="3">
    <source>
        <dbReference type="Google" id="ProtNLM"/>
    </source>
</evidence>
<dbReference type="Proteomes" id="UP000827284">
    <property type="component" value="Unassembled WGS sequence"/>
</dbReference>
<gene>
    <name evidence="1" type="ORF">EMPS_00810</name>
</gene>
<comment type="caution">
    <text evidence="1">The sequence shown here is derived from an EMBL/GenBank/DDBJ whole genome shotgun (WGS) entry which is preliminary data.</text>
</comment>
<reference evidence="1" key="1">
    <citation type="submission" date="2021-11" db="EMBL/GenBank/DDBJ databases">
        <authorList>
            <person name="Herlambang A."/>
            <person name="Guo Y."/>
            <person name="Takashima Y."/>
            <person name="Nishizawa T."/>
        </authorList>
    </citation>
    <scope>NUCLEOTIDE SEQUENCE</scope>
    <source>
        <strain evidence="1">E1425</strain>
    </source>
</reference>
<dbReference type="InterPro" id="IPR008709">
    <property type="entry name" value="Neurochondrin"/>
</dbReference>